<dbReference type="PANTHER" id="PTHR43353:SF5">
    <property type="entry name" value="SUCCINATE-SEMIALDEHYDE DEHYDROGENASE, MITOCHONDRIAL"/>
    <property type="match status" value="1"/>
</dbReference>
<sequence>MWSKKVEPEQYFLDPTPHVPNSGLPIFVYRNVLSDTTPRNILTPSNPTAGSRAASGKHTNASLSHDCHECYGIVKGKSTYLLGVGPNGLEFDDKGNRLGMKLTVQKGDAFVLPAGVCNASIESEDDYEFIGLYPNGLLDESNYRFDMNYALKRLRENKGLAAKADALVISPLDPLYVAIILLLENGKVLSEAQDEIAYAASYVSWFADEAVQSYGDVIPSSYKNTTVLTLKEPVGVVGVITPWNFPAAPVTRKVAPELAAGCSVVIKPPSKTPFTVNALVNLALDAGIPANVIHVLPTKDRNAALELATHPKIRKLTFTGSTGVGKMLTQLALAR</sequence>
<dbReference type="InterPro" id="IPR016162">
    <property type="entry name" value="Ald_DH_N"/>
</dbReference>
<comment type="caution">
    <text evidence="4">The sequence shown here is derived from an EMBL/GenBank/DDBJ whole genome shotgun (WGS) entry which is preliminary data.</text>
</comment>
<feature type="compositionally biased region" description="Polar residues" evidence="2">
    <location>
        <begin position="38"/>
        <end position="49"/>
    </location>
</feature>
<accession>A0A2B7X9N9</accession>
<dbReference type="Gene3D" id="3.40.605.10">
    <property type="entry name" value="Aldehyde Dehydrogenase, Chain A, domain 1"/>
    <property type="match status" value="1"/>
</dbReference>
<proteinExistence type="predicted"/>
<dbReference type="SUPFAM" id="SSF51182">
    <property type="entry name" value="RmlC-like cupins"/>
    <property type="match status" value="1"/>
</dbReference>
<dbReference type="InterPro" id="IPR050740">
    <property type="entry name" value="Aldehyde_DH_Superfamily"/>
</dbReference>
<dbReference type="STRING" id="1447875.A0A2B7X9N9"/>
<dbReference type="EMBL" id="PDNB01000125">
    <property type="protein sequence ID" value="PGH05483.1"/>
    <property type="molecule type" value="Genomic_DNA"/>
</dbReference>
<protein>
    <recommendedName>
        <fullName evidence="3">Aldehyde dehydrogenase domain-containing protein</fullName>
    </recommendedName>
</protein>
<dbReference type="AlphaFoldDB" id="A0A2B7X9N9"/>
<name>A0A2B7X9N9_9EURO</name>
<evidence type="ECO:0000256" key="1">
    <source>
        <dbReference type="ARBA" id="ARBA00023002"/>
    </source>
</evidence>
<feature type="domain" description="Aldehyde dehydrogenase" evidence="3">
    <location>
        <begin position="178"/>
        <end position="332"/>
    </location>
</feature>
<dbReference type="Proteomes" id="UP000223968">
    <property type="component" value="Unassembled WGS sequence"/>
</dbReference>
<dbReference type="GO" id="GO:0004777">
    <property type="term" value="F:succinate-semialdehyde dehydrogenase (NAD+) activity"/>
    <property type="evidence" value="ECO:0007669"/>
    <property type="project" value="TreeGrafter"/>
</dbReference>
<reference evidence="4 5" key="1">
    <citation type="submission" date="2017-10" db="EMBL/GenBank/DDBJ databases">
        <title>Comparative genomics in systemic dimorphic fungi from Ajellomycetaceae.</title>
        <authorList>
            <person name="Munoz J.F."/>
            <person name="Mcewen J.G."/>
            <person name="Clay O.K."/>
            <person name="Cuomo C.A."/>
        </authorList>
    </citation>
    <scope>NUCLEOTIDE SEQUENCE [LARGE SCALE GENOMIC DNA]</scope>
    <source>
        <strain evidence="4 5">UAMH5409</strain>
    </source>
</reference>
<evidence type="ECO:0000256" key="2">
    <source>
        <dbReference type="SAM" id="MobiDB-lite"/>
    </source>
</evidence>
<organism evidence="4 5">
    <name type="scientific">Helicocarpus griseus UAMH5409</name>
    <dbReference type="NCBI Taxonomy" id="1447875"/>
    <lineage>
        <taxon>Eukaryota</taxon>
        <taxon>Fungi</taxon>
        <taxon>Dikarya</taxon>
        <taxon>Ascomycota</taxon>
        <taxon>Pezizomycotina</taxon>
        <taxon>Eurotiomycetes</taxon>
        <taxon>Eurotiomycetidae</taxon>
        <taxon>Onygenales</taxon>
        <taxon>Ajellomycetaceae</taxon>
        <taxon>Helicocarpus</taxon>
    </lineage>
</organism>
<evidence type="ECO:0000313" key="4">
    <source>
        <dbReference type="EMBL" id="PGH05483.1"/>
    </source>
</evidence>
<dbReference type="OrthoDB" id="2446447at2759"/>
<dbReference type="InterPro" id="IPR016161">
    <property type="entry name" value="Ald_DH/histidinol_DH"/>
</dbReference>
<dbReference type="GO" id="GO:0009450">
    <property type="term" value="P:gamma-aminobutyric acid catabolic process"/>
    <property type="evidence" value="ECO:0007669"/>
    <property type="project" value="TreeGrafter"/>
</dbReference>
<evidence type="ECO:0000259" key="3">
    <source>
        <dbReference type="Pfam" id="PF00171"/>
    </source>
</evidence>
<dbReference type="InterPro" id="IPR015590">
    <property type="entry name" value="Aldehyde_DH_dom"/>
</dbReference>
<evidence type="ECO:0000313" key="5">
    <source>
        <dbReference type="Proteomes" id="UP000223968"/>
    </source>
</evidence>
<keyword evidence="5" id="KW-1185">Reference proteome</keyword>
<keyword evidence="1" id="KW-0560">Oxidoreductase</keyword>
<dbReference type="FunFam" id="3.40.605.10:FF:000063">
    <property type="entry name" value="Succinate-semialdehyde dehydrogenase, mitochondrial"/>
    <property type="match status" value="1"/>
</dbReference>
<dbReference type="InterPro" id="IPR011051">
    <property type="entry name" value="RmlC_Cupin_sf"/>
</dbReference>
<dbReference type="PANTHER" id="PTHR43353">
    <property type="entry name" value="SUCCINATE-SEMIALDEHYDE DEHYDROGENASE, MITOCHONDRIAL"/>
    <property type="match status" value="1"/>
</dbReference>
<feature type="region of interest" description="Disordered" evidence="2">
    <location>
        <begin position="38"/>
        <end position="58"/>
    </location>
</feature>
<dbReference type="SUPFAM" id="SSF53720">
    <property type="entry name" value="ALDH-like"/>
    <property type="match status" value="1"/>
</dbReference>
<dbReference type="Pfam" id="PF00171">
    <property type="entry name" value="Aldedh"/>
    <property type="match status" value="1"/>
</dbReference>
<gene>
    <name evidence="4" type="ORF">AJ79_06790</name>
</gene>